<name>A0A843U166_COLES</name>
<evidence type="ECO:0000313" key="2">
    <source>
        <dbReference type="Proteomes" id="UP000652761"/>
    </source>
</evidence>
<comment type="caution">
    <text evidence="1">The sequence shown here is derived from an EMBL/GenBank/DDBJ whole genome shotgun (WGS) entry which is preliminary data.</text>
</comment>
<dbReference type="EMBL" id="NMUH01000246">
    <property type="protein sequence ID" value="MQL75333.1"/>
    <property type="molecule type" value="Genomic_DNA"/>
</dbReference>
<reference evidence="1" key="1">
    <citation type="submission" date="2017-07" db="EMBL/GenBank/DDBJ databases">
        <title>Taro Niue Genome Assembly and Annotation.</title>
        <authorList>
            <person name="Atibalentja N."/>
            <person name="Keating K."/>
            <person name="Fields C.J."/>
        </authorList>
    </citation>
    <scope>NUCLEOTIDE SEQUENCE</scope>
    <source>
        <strain evidence="1">Niue_2</strain>
        <tissue evidence="1">Leaf</tissue>
    </source>
</reference>
<dbReference type="AlphaFoldDB" id="A0A843U166"/>
<protein>
    <submittedName>
        <fullName evidence="1">Uncharacterized protein</fullName>
    </submittedName>
</protein>
<gene>
    <name evidence="1" type="ORF">Taro_007695</name>
</gene>
<proteinExistence type="predicted"/>
<keyword evidence="2" id="KW-1185">Reference proteome</keyword>
<dbReference type="Proteomes" id="UP000652761">
    <property type="component" value="Unassembled WGS sequence"/>
</dbReference>
<organism evidence="1 2">
    <name type="scientific">Colocasia esculenta</name>
    <name type="common">Wild taro</name>
    <name type="synonym">Arum esculentum</name>
    <dbReference type="NCBI Taxonomy" id="4460"/>
    <lineage>
        <taxon>Eukaryota</taxon>
        <taxon>Viridiplantae</taxon>
        <taxon>Streptophyta</taxon>
        <taxon>Embryophyta</taxon>
        <taxon>Tracheophyta</taxon>
        <taxon>Spermatophyta</taxon>
        <taxon>Magnoliopsida</taxon>
        <taxon>Liliopsida</taxon>
        <taxon>Araceae</taxon>
        <taxon>Aroideae</taxon>
        <taxon>Colocasieae</taxon>
        <taxon>Colocasia</taxon>
    </lineage>
</organism>
<accession>A0A843U166</accession>
<evidence type="ECO:0000313" key="1">
    <source>
        <dbReference type="EMBL" id="MQL75333.1"/>
    </source>
</evidence>
<sequence>MTLHHDLHAAGYFFNPRIQYKDDVHNDGEVMRGTMNVITRITRSMNERLDAVAEVLEEVMALGVLCQDMKIIHNHPNNNKKEAKGKHNSNMGDMKANKGKQGMIGDMGLHIHHFLVPQNCHIQISALVVGLVIWAIFKLLDMVVSSLRDTQEKV</sequence>